<dbReference type="GeneID" id="109064837"/>
<dbReference type="InterPro" id="IPR039005">
    <property type="entry name" value="CSPG_rpt"/>
</dbReference>
<sequence>MKTFTGQSETKQQRFLQQIRSFPHCRGPDPLKLNTMTAKDRTYLSFLLLGLFQQIQGSLVKTNLGLKVKRGQSVFLQEEDLQFHIPRAKDACKLEVVLNEPITQRVGTLAPQVFDCHFLADEVKYTHNGCPILKEDTVKLRLYRFTETETYSELFSLRVEIMEPDCNVIKFGSQNLEVPEFYGLSNVLDGNVVSFHYEHRHNIECTVQVTTLETHLPVHGQLVTGEPEKPEGPRGDEPESFAALRRQLDNKARAHCKSDDCLKGLKLLKITKVSCNDFLMMGIRYQHTDPPSPDIDYIAIRLDLTDTRSRSIIQSEQAWIPVTIRDAMPNQPPKPAFMSMFILEVDQFILTPLSTATLDAEDDETPKQRLVFNITKAPSEGFITHLSDHTKPITSFTWTDLNDMLISYQPPNSSHTQRRNYEVEFEVHDFYFEKSQPVIVHVSIRTADTNAPRVSWNMGLSLLEGQSRPITWDQFQIVDNDNLKAVKIITVDGLQHGRLTVRGGKGFMFTVKDIKDGVIRYHHDDSDTTKDYIVFRITDGLHQTRHKFPINILPKDDSPPFLITNMVLELSEGQTALLRGSILQACDMDSSDDYIMFNITRPPQAGEIMKMPGPGITGYPVTRFLQKDLFHSIIYYRHSGSEVFDDSFEVVLSDFHDPPNLSEPQVIVIQIQPVPDQPPQEAPGVTRHLVVKETDVTYLTKQQLHFVDLESPDSELTYTVTTPPFYSTTYGGSDAGRLFLVDSIPKFTKDPNAPMLRLFTQHAVNYMKVAYMPPILDIGPFPQHIQFVLSVTNQQGSTTAGICSNITVLPEDNLAPEVHVKPLRVDEGGESWVSEDHMRLSDQDSLQDSLHVELKTGTSAWQNAALGYLDGTAMSPGHTFTVRDLENLKVRYRHDSSETEHDVIKFIATDGINIADFVLHIKVTLVNDEVPVLLPGLKPVLACAEGQEVLITIEYICATDPDSDDSTLMYMIARQPYHGVVQRNGIIVDRFIQADVTAGFISYRHTGHEIGLQPRHDVVTFVISDGESGPFPSCCSDRATVFSAQTPEVKNTLPVYDLNITVYPVNNQPPSIAVGEVFMVDEGGSASITVPHLRVEDQDSAPEDLNLILVAPPQFGYIENVLPSPGFEKSNTGISIASFTYRDVLNGHINYVQSRHQRIEPTTDQLMLHVSDGKQQSSSVPFYIIIHPTNDEIPDFLARNITVREGDVKELYPAIISAVDLDVPREHLMFSIVQQPQHGSIMSVPHGNGVTLYKRGSEIPVEHFTMDDLRNGMTLMYVHDDSESEQDGFIVQLSDGKHQLQKHVRVKVLPVNDEEPQLIRNTGIEMEAGESRLISSAVLSAHDKDTPSSDIIYVFESVPSHGVIQMKVGTDWMSVSAGMNCSQQVLDMNLLRYLHTGHPGAAAADFLVFHLLDGKNRSPAQHFHITIKKLEKGDIALLLKPVRTSRGERVILTTDVLLAVDGTDKPEELLYIITVPPAHGHVEYIKHPGVQIQSFSQLDVAANLVCYVHDNRATSPKETLRFVVSNGISARNGTLEILVEMTDKVLPTLVRNSGLRVPQGSSMTLTPDALFLSDPDSPHTALSFSVLQPPQYGQLLLKGQPLLAGSNFSQQNIQDLCVAYKHSGGASQIDRFRFTASDSTERGFLLDGKAQTEPVFFTLQIEALDSFAPQVAVLETLWKVELLKDGRYGIFISSRELKAQDLNSADADLIYHILREPYFGYLENYTSGEFVRQRFSQKDLNRRNIVYIINSALDALTDSLEFAVSDALGNTGASHRLEFSWASVHLSRTEYVICESQGSVSLTIQRKGNVQDSSYVTVQVKELTASAGKDFIPSSSLIQFDPGVVSRVWKVEIVQDSLEEADEKFEVNLVSPVGAMLKDNSKATIFIKDTNGQCRESRFKADTGLQGREVQPGPYPQHGSIQVETLPFSQSFIRGDGDMIVQAPTATKKRLRVIGNGKVVQPSETIRQGSDVIYKYHGLISMAVEEDSAGSRTDRKAQVQVTSWGQQRSPHDRTKPHQTAPHTNTRAFPRVVTRPCTPELTGFLHQSDSSAQLFRCNGGSWRPWTLTNETVEAQKCPRGWTYHNNYCYILSTEHKATWSAAARACRESYNGHLVSVLSKGDMDWLWDFSDRKPFWIGLNDRDSEGRWEWVGGEPVTYTNWRRSPPKYRKKGTRRCALVWRKTKWQIRDCKKGKGHRYVCHVKI</sequence>
<feature type="region of interest" description="Disordered" evidence="20">
    <location>
        <begin position="2000"/>
        <end position="2024"/>
    </location>
</feature>
<keyword evidence="7" id="KW-0732">Signal</keyword>
<keyword evidence="12" id="KW-0130">Cell adhesion</keyword>
<evidence type="ECO:0000256" key="5">
    <source>
        <dbReference type="ARBA" id="ARBA00022530"/>
    </source>
</evidence>
<gene>
    <name evidence="22" type="primary">LOC109064837</name>
</gene>
<keyword evidence="8" id="KW-0430">Lectin</keyword>
<feature type="repeat" description="CSPG" evidence="19">
    <location>
        <begin position="559"/>
        <end position="653"/>
    </location>
</feature>
<dbReference type="RefSeq" id="XP_042617063.1">
    <property type="nucleotide sequence ID" value="XM_042761129.1"/>
</dbReference>
<evidence type="ECO:0000256" key="3">
    <source>
        <dbReference type="ARBA" id="ARBA00022473"/>
    </source>
</evidence>
<keyword evidence="9" id="KW-0677">Repeat</keyword>
<dbReference type="Pfam" id="PF16184">
    <property type="entry name" value="Cadherin_3"/>
    <property type="match status" value="11"/>
</dbReference>
<organism evidence="22">
    <name type="scientific">Cyprinus carpio</name>
    <name type="common">Common carp</name>
    <dbReference type="NCBI Taxonomy" id="7962"/>
    <lineage>
        <taxon>Eukaryota</taxon>
        <taxon>Metazoa</taxon>
        <taxon>Chordata</taxon>
        <taxon>Craniata</taxon>
        <taxon>Vertebrata</taxon>
        <taxon>Euteleostomi</taxon>
        <taxon>Actinopterygii</taxon>
        <taxon>Neopterygii</taxon>
        <taxon>Teleostei</taxon>
        <taxon>Ostariophysi</taxon>
        <taxon>Cypriniformes</taxon>
        <taxon>Cyprinidae</taxon>
        <taxon>Cyprininae</taxon>
        <taxon>Cyprinus</taxon>
    </lineage>
</organism>
<keyword evidence="5" id="KW-0272">Extracellular matrix</keyword>
<feature type="repeat" description="CSPG" evidence="19">
    <location>
        <begin position="1668"/>
        <end position="1765"/>
    </location>
</feature>
<evidence type="ECO:0000256" key="2">
    <source>
        <dbReference type="ARBA" id="ARBA00005529"/>
    </source>
</evidence>
<evidence type="ECO:0000256" key="15">
    <source>
        <dbReference type="ARBA" id="ARBA00058451"/>
    </source>
</evidence>
<dbReference type="InterPro" id="IPR045658">
    <property type="entry name" value="FRAS1-rel_N"/>
</dbReference>
<dbReference type="InterPro" id="IPR051561">
    <property type="entry name" value="FRAS1_ECM"/>
</dbReference>
<evidence type="ECO:0000256" key="10">
    <source>
        <dbReference type="ARBA" id="ARBA00022837"/>
    </source>
</evidence>
<dbReference type="GO" id="GO:0005604">
    <property type="term" value="C:basement membrane"/>
    <property type="evidence" value="ECO:0007669"/>
    <property type="project" value="UniProtKB-SubCell"/>
</dbReference>
<keyword evidence="4" id="KW-0964">Secreted</keyword>
<keyword evidence="10" id="KW-0106">Calcium</keyword>
<evidence type="ECO:0000256" key="11">
    <source>
        <dbReference type="ARBA" id="ARBA00022869"/>
    </source>
</evidence>
<keyword evidence="14" id="KW-0325">Glycoprotein</keyword>
<dbReference type="GO" id="GO:0016020">
    <property type="term" value="C:membrane"/>
    <property type="evidence" value="ECO:0007669"/>
    <property type="project" value="InterPro"/>
</dbReference>
<comment type="subcellular location">
    <subcellularLocation>
        <location evidence="1">Secreted</location>
        <location evidence="1">Extracellular space</location>
        <location evidence="1">Extracellular matrix</location>
        <location evidence="1">Basement membrane</location>
    </subcellularLocation>
</comment>
<keyword evidence="3" id="KW-0217">Developmental protein</keyword>
<feature type="repeat" description="CSPG" evidence="19">
    <location>
        <begin position="332"/>
        <end position="426"/>
    </location>
</feature>
<evidence type="ECO:0000256" key="7">
    <source>
        <dbReference type="ARBA" id="ARBA00022729"/>
    </source>
</evidence>
<dbReference type="PANTHER" id="PTHR45739">
    <property type="entry name" value="MATRIX PROTEIN, PUTATIVE-RELATED"/>
    <property type="match status" value="1"/>
</dbReference>
<feature type="repeat" description="CSPG" evidence="19">
    <location>
        <begin position="930"/>
        <end position="1024"/>
    </location>
</feature>
<reference evidence="22" key="1">
    <citation type="submission" date="2025-08" db="UniProtKB">
        <authorList>
            <consortium name="RefSeq"/>
        </authorList>
    </citation>
    <scope>IDENTIFICATION</scope>
    <source>
        <tissue evidence="22">Muscle</tissue>
    </source>
</reference>
<evidence type="ECO:0000256" key="1">
    <source>
        <dbReference type="ARBA" id="ARBA00004302"/>
    </source>
</evidence>
<dbReference type="PROSITE" id="PS51854">
    <property type="entry name" value="CSPG"/>
    <property type="match status" value="12"/>
</dbReference>
<dbReference type="KEGG" id="ccar:109064837"/>
<dbReference type="GO" id="GO:0007155">
    <property type="term" value="P:cell adhesion"/>
    <property type="evidence" value="ECO:0007669"/>
    <property type="project" value="UniProtKB-KW"/>
</dbReference>
<evidence type="ECO:0000256" key="9">
    <source>
        <dbReference type="ARBA" id="ARBA00022737"/>
    </source>
</evidence>
<dbReference type="SMART" id="SM00237">
    <property type="entry name" value="Calx_beta"/>
    <property type="match status" value="1"/>
</dbReference>
<keyword evidence="11" id="KW-0084">Basement membrane</keyword>
<dbReference type="Pfam" id="PF00059">
    <property type="entry name" value="Lectin_C"/>
    <property type="match status" value="1"/>
</dbReference>
<comment type="similarity">
    <text evidence="2">Belongs to the FRAS1 family.</text>
</comment>
<feature type="repeat" description="CSPG" evidence="19">
    <location>
        <begin position="1315"/>
        <end position="1412"/>
    </location>
</feature>
<keyword evidence="13" id="KW-1015">Disulfide bond</keyword>
<feature type="repeat" description="CSPG" evidence="19">
    <location>
        <begin position="1546"/>
        <end position="1637"/>
    </location>
</feature>
<comment type="function">
    <text evidence="15">Extracellular matrix protein that plays a role in epidermal differentiation and is required for epidermal adhesion during embryonic development.</text>
</comment>
<feature type="repeat" description="CSPG" evidence="19">
    <location>
        <begin position="814"/>
        <end position="909"/>
    </location>
</feature>
<dbReference type="Pfam" id="PF19309">
    <property type="entry name" value="Frem_N"/>
    <property type="match status" value="1"/>
</dbReference>
<dbReference type="Pfam" id="PF03160">
    <property type="entry name" value="Calx-beta"/>
    <property type="match status" value="1"/>
</dbReference>
<comment type="subunit">
    <text evidence="16">Interacts with FREM2.</text>
</comment>
<evidence type="ECO:0000256" key="19">
    <source>
        <dbReference type="PROSITE-ProRule" id="PRU01201"/>
    </source>
</evidence>
<dbReference type="GO" id="GO:0007154">
    <property type="term" value="P:cell communication"/>
    <property type="evidence" value="ECO:0007669"/>
    <property type="project" value="InterPro"/>
</dbReference>
<accession>A0A9R0B012</accession>
<feature type="repeat" description="CSPG" evidence="19">
    <location>
        <begin position="680"/>
        <end position="792"/>
    </location>
</feature>
<evidence type="ECO:0000256" key="13">
    <source>
        <dbReference type="ARBA" id="ARBA00023157"/>
    </source>
</evidence>
<dbReference type="InterPro" id="IPR001304">
    <property type="entry name" value="C-type_lectin-like"/>
</dbReference>
<evidence type="ECO:0000256" key="20">
    <source>
        <dbReference type="SAM" id="MobiDB-lite"/>
    </source>
</evidence>
<evidence type="ECO:0000256" key="8">
    <source>
        <dbReference type="ARBA" id="ARBA00022734"/>
    </source>
</evidence>
<dbReference type="GO" id="GO:0030246">
    <property type="term" value="F:carbohydrate binding"/>
    <property type="evidence" value="ECO:0007669"/>
    <property type="project" value="UniProtKB-KW"/>
</dbReference>
<dbReference type="SMART" id="SM00034">
    <property type="entry name" value="CLECT"/>
    <property type="match status" value="1"/>
</dbReference>
<feature type="domain" description="C-type lectin" evidence="21">
    <location>
        <begin position="2083"/>
        <end position="2191"/>
    </location>
</feature>
<protein>
    <recommendedName>
        <fullName evidence="17">FRAS1-related extracellular matrix protein 1</fullName>
    </recommendedName>
    <alternativeName>
        <fullName evidence="18">Protein QBRICK</fullName>
    </alternativeName>
</protein>
<evidence type="ECO:0000259" key="21">
    <source>
        <dbReference type="PROSITE" id="PS50041"/>
    </source>
</evidence>
<dbReference type="GO" id="GO:0046872">
    <property type="term" value="F:metal ion binding"/>
    <property type="evidence" value="ECO:0007669"/>
    <property type="project" value="UniProtKB-KW"/>
</dbReference>
<evidence type="ECO:0000256" key="4">
    <source>
        <dbReference type="ARBA" id="ARBA00022525"/>
    </source>
</evidence>
<evidence type="ECO:0000256" key="14">
    <source>
        <dbReference type="ARBA" id="ARBA00023180"/>
    </source>
</evidence>
<dbReference type="Proteomes" id="UP001155660">
    <property type="component" value="Chromosome A7"/>
</dbReference>
<evidence type="ECO:0000256" key="12">
    <source>
        <dbReference type="ARBA" id="ARBA00022889"/>
    </source>
</evidence>
<dbReference type="PANTHER" id="PTHR45739:SF7">
    <property type="entry name" value="FRAS1-RELATED EXTRACELLULAR MATRIX PROTEIN 1"/>
    <property type="match status" value="1"/>
</dbReference>
<evidence type="ECO:0000256" key="17">
    <source>
        <dbReference type="ARBA" id="ARBA00074560"/>
    </source>
</evidence>
<dbReference type="PROSITE" id="PS50041">
    <property type="entry name" value="C_TYPE_LECTIN_2"/>
    <property type="match status" value="1"/>
</dbReference>
<dbReference type="CDD" id="cd00037">
    <property type="entry name" value="CLECT"/>
    <property type="match status" value="1"/>
</dbReference>
<name>A0A9R0B012_CYPCA</name>
<dbReference type="OrthoDB" id="430044at2759"/>
<feature type="repeat" description="CSPG" evidence="19">
    <location>
        <begin position="1192"/>
        <end position="1294"/>
    </location>
</feature>
<feature type="repeat" description="CSPG" evidence="19">
    <location>
        <begin position="1069"/>
        <end position="1171"/>
    </location>
</feature>
<evidence type="ECO:0000256" key="16">
    <source>
        <dbReference type="ARBA" id="ARBA00065340"/>
    </source>
</evidence>
<feature type="repeat" description="CSPG" evidence="19">
    <location>
        <begin position="451"/>
        <end position="538"/>
    </location>
</feature>
<evidence type="ECO:0000313" key="22">
    <source>
        <dbReference type="RefSeq" id="XP_042617063.1"/>
    </source>
</evidence>
<feature type="repeat" description="CSPG" evidence="19">
    <location>
        <begin position="1433"/>
        <end position="1525"/>
    </location>
</feature>
<evidence type="ECO:0000256" key="18">
    <source>
        <dbReference type="ARBA" id="ARBA00081243"/>
    </source>
</evidence>
<dbReference type="InterPro" id="IPR003644">
    <property type="entry name" value="Calx_beta"/>
</dbReference>
<keyword evidence="6" id="KW-0479">Metal-binding</keyword>
<dbReference type="GO" id="GO:0009653">
    <property type="term" value="P:anatomical structure morphogenesis"/>
    <property type="evidence" value="ECO:0007669"/>
    <property type="project" value="TreeGrafter"/>
</dbReference>
<proteinExistence type="inferred from homology"/>
<evidence type="ECO:0000256" key="6">
    <source>
        <dbReference type="ARBA" id="ARBA00022723"/>
    </source>
</evidence>
<dbReference type="FunFam" id="3.10.100.10:FF:000081">
    <property type="entry name" value="FRAS1 related extracellular matrix 1"/>
    <property type="match status" value="1"/>
</dbReference>